<accession>A0ABS1UYQ6</accession>
<name>A0ABS1UYQ6_9PROT</name>
<dbReference type="Gene3D" id="3.10.450.50">
    <property type="match status" value="1"/>
</dbReference>
<dbReference type="SUPFAM" id="SSF54427">
    <property type="entry name" value="NTF2-like"/>
    <property type="match status" value="1"/>
</dbReference>
<organism evidence="2 3">
    <name type="scientific">Belnapia mucosa</name>
    <dbReference type="NCBI Taxonomy" id="2804532"/>
    <lineage>
        <taxon>Bacteria</taxon>
        <taxon>Pseudomonadati</taxon>
        <taxon>Pseudomonadota</taxon>
        <taxon>Alphaproteobacteria</taxon>
        <taxon>Acetobacterales</taxon>
        <taxon>Roseomonadaceae</taxon>
        <taxon>Belnapia</taxon>
    </lineage>
</organism>
<feature type="domain" description="SnoaL-like" evidence="1">
    <location>
        <begin position="25"/>
        <end position="129"/>
    </location>
</feature>
<reference evidence="2 3" key="1">
    <citation type="submission" date="2021-01" db="EMBL/GenBank/DDBJ databases">
        <title>Belnapia mucosa sp. nov. and Belnapia arida sp. nov., isolated from the Tabernas Desert (Almeria, Spain).</title>
        <authorList>
            <person name="Molina-Menor E."/>
            <person name="Vidal-Verdu A."/>
            <person name="Calonge A."/>
            <person name="Satari L."/>
            <person name="Pereto Magraner J."/>
            <person name="Porcar Miralles M."/>
        </authorList>
    </citation>
    <scope>NUCLEOTIDE SEQUENCE [LARGE SCALE GENOMIC DNA]</scope>
    <source>
        <strain evidence="2 3">T6</strain>
    </source>
</reference>
<dbReference type="RefSeq" id="WP_202824283.1">
    <property type="nucleotide sequence ID" value="NZ_JAEUXJ010000001.1"/>
</dbReference>
<evidence type="ECO:0000313" key="2">
    <source>
        <dbReference type="EMBL" id="MBL6454591.1"/>
    </source>
</evidence>
<comment type="caution">
    <text evidence="2">The sequence shown here is derived from an EMBL/GenBank/DDBJ whole genome shotgun (WGS) entry which is preliminary data.</text>
</comment>
<proteinExistence type="predicted"/>
<dbReference type="InterPro" id="IPR037401">
    <property type="entry name" value="SnoaL-like"/>
</dbReference>
<evidence type="ECO:0000259" key="1">
    <source>
        <dbReference type="Pfam" id="PF12680"/>
    </source>
</evidence>
<dbReference type="Proteomes" id="UP000606490">
    <property type="component" value="Unassembled WGS sequence"/>
</dbReference>
<gene>
    <name evidence="2" type="ORF">JMJ55_04590</name>
</gene>
<keyword evidence="3" id="KW-1185">Reference proteome</keyword>
<dbReference type="InterPro" id="IPR032710">
    <property type="entry name" value="NTF2-like_dom_sf"/>
</dbReference>
<sequence>MIGLEGDEEERMASTTIPTIDLLKAILAAFNSHDVDAVMAFFADDCVLEMPRGPDPWGSRHKGFVAVRTALQSRFDGIPDVHYADDQHYVAADTGMSKWTLRGTVAATGKSIEVRGCDFYEFRDGKVVRKDSYWKIVEPASMTG</sequence>
<dbReference type="EMBL" id="JAEUXJ010000001">
    <property type="protein sequence ID" value="MBL6454591.1"/>
    <property type="molecule type" value="Genomic_DNA"/>
</dbReference>
<dbReference type="Pfam" id="PF12680">
    <property type="entry name" value="SnoaL_2"/>
    <property type="match status" value="1"/>
</dbReference>
<protein>
    <submittedName>
        <fullName evidence="2">Nuclear transport factor 2 family protein</fullName>
    </submittedName>
</protein>
<evidence type="ECO:0000313" key="3">
    <source>
        <dbReference type="Proteomes" id="UP000606490"/>
    </source>
</evidence>